<name>A0AAN7B0Z8_9PEZI</name>
<reference evidence="1" key="1">
    <citation type="journal article" date="2023" name="Mol. Phylogenet. Evol.">
        <title>Genome-scale phylogeny and comparative genomics of the fungal order Sordariales.</title>
        <authorList>
            <person name="Hensen N."/>
            <person name="Bonometti L."/>
            <person name="Westerberg I."/>
            <person name="Brannstrom I.O."/>
            <person name="Guillou S."/>
            <person name="Cros-Aarteil S."/>
            <person name="Calhoun S."/>
            <person name="Haridas S."/>
            <person name="Kuo A."/>
            <person name="Mondo S."/>
            <person name="Pangilinan J."/>
            <person name="Riley R."/>
            <person name="LaButti K."/>
            <person name="Andreopoulos B."/>
            <person name="Lipzen A."/>
            <person name="Chen C."/>
            <person name="Yan M."/>
            <person name="Daum C."/>
            <person name="Ng V."/>
            <person name="Clum A."/>
            <person name="Steindorff A."/>
            <person name="Ohm R.A."/>
            <person name="Martin F."/>
            <person name="Silar P."/>
            <person name="Natvig D.O."/>
            <person name="Lalanne C."/>
            <person name="Gautier V."/>
            <person name="Ament-Velasquez S.L."/>
            <person name="Kruys A."/>
            <person name="Hutchinson M.I."/>
            <person name="Powell A.J."/>
            <person name="Barry K."/>
            <person name="Miller A.N."/>
            <person name="Grigoriev I.V."/>
            <person name="Debuchy R."/>
            <person name="Gladieux P."/>
            <person name="Hiltunen Thoren M."/>
            <person name="Johannesson H."/>
        </authorList>
    </citation>
    <scope>NUCLEOTIDE SEQUENCE</scope>
    <source>
        <strain evidence="1">PSN293</strain>
    </source>
</reference>
<organism evidence="1 2">
    <name type="scientific">Rhypophila decipiens</name>
    <dbReference type="NCBI Taxonomy" id="261697"/>
    <lineage>
        <taxon>Eukaryota</taxon>
        <taxon>Fungi</taxon>
        <taxon>Dikarya</taxon>
        <taxon>Ascomycota</taxon>
        <taxon>Pezizomycotina</taxon>
        <taxon>Sordariomycetes</taxon>
        <taxon>Sordariomycetidae</taxon>
        <taxon>Sordariales</taxon>
        <taxon>Naviculisporaceae</taxon>
        <taxon>Rhypophila</taxon>
    </lineage>
</organism>
<gene>
    <name evidence="1" type="ORF">QBC37DRAFT_247383</name>
</gene>
<reference evidence="1" key="2">
    <citation type="submission" date="2023-05" db="EMBL/GenBank/DDBJ databases">
        <authorList>
            <consortium name="Lawrence Berkeley National Laboratory"/>
            <person name="Steindorff A."/>
            <person name="Hensen N."/>
            <person name="Bonometti L."/>
            <person name="Westerberg I."/>
            <person name="Brannstrom I.O."/>
            <person name="Guillou S."/>
            <person name="Cros-Aarteil S."/>
            <person name="Calhoun S."/>
            <person name="Haridas S."/>
            <person name="Kuo A."/>
            <person name="Mondo S."/>
            <person name="Pangilinan J."/>
            <person name="Riley R."/>
            <person name="Labutti K."/>
            <person name="Andreopoulos B."/>
            <person name="Lipzen A."/>
            <person name="Chen C."/>
            <person name="Yanf M."/>
            <person name="Daum C."/>
            <person name="Ng V."/>
            <person name="Clum A."/>
            <person name="Ohm R."/>
            <person name="Martin F."/>
            <person name="Silar P."/>
            <person name="Natvig D."/>
            <person name="Lalanne C."/>
            <person name="Gautier V."/>
            <person name="Ament-Velasquez S.L."/>
            <person name="Kruys A."/>
            <person name="Hutchinson M.I."/>
            <person name="Powell A.J."/>
            <person name="Barry K."/>
            <person name="Miller A.N."/>
            <person name="Grigoriev I.V."/>
            <person name="Debuchy R."/>
            <person name="Gladieux P."/>
            <person name="Thoren M.H."/>
            <person name="Johannesson H."/>
        </authorList>
    </citation>
    <scope>NUCLEOTIDE SEQUENCE</scope>
    <source>
        <strain evidence="1">PSN293</strain>
    </source>
</reference>
<feature type="non-terminal residue" evidence="1">
    <location>
        <position position="1"/>
    </location>
</feature>
<dbReference type="EMBL" id="MU858734">
    <property type="protein sequence ID" value="KAK4205852.1"/>
    <property type="molecule type" value="Genomic_DNA"/>
</dbReference>
<dbReference type="AlphaFoldDB" id="A0AAN7B0Z8"/>
<proteinExistence type="predicted"/>
<evidence type="ECO:0000313" key="1">
    <source>
        <dbReference type="EMBL" id="KAK4205852.1"/>
    </source>
</evidence>
<dbReference type="InterPro" id="IPR027417">
    <property type="entry name" value="P-loop_NTPase"/>
</dbReference>
<dbReference type="Gene3D" id="3.40.50.300">
    <property type="entry name" value="P-loop containing nucleotide triphosphate hydrolases"/>
    <property type="match status" value="1"/>
</dbReference>
<comment type="caution">
    <text evidence="1">The sequence shown here is derived from an EMBL/GenBank/DDBJ whole genome shotgun (WGS) entry which is preliminary data.</text>
</comment>
<dbReference type="Proteomes" id="UP001301769">
    <property type="component" value="Unassembled WGS sequence"/>
</dbReference>
<evidence type="ECO:0000313" key="2">
    <source>
        <dbReference type="Proteomes" id="UP001301769"/>
    </source>
</evidence>
<feature type="non-terminal residue" evidence="1">
    <location>
        <position position="89"/>
    </location>
</feature>
<sequence>GRISEVLFPGRKRKNTSVYHEALQQLQLRKWKLRRRIDMDRELTYLYGEQARFRSIQCEAMEAIMMNQSPIVVVMGTGGNKSLGIMLPA</sequence>
<accession>A0AAN7B0Z8</accession>
<keyword evidence="2" id="KW-1185">Reference proteome</keyword>
<protein>
    <submittedName>
        <fullName evidence="1">Uncharacterized protein</fullName>
    </submittedName>
</protein>